<dbReference type="SUPFAM" id="SSF56601">
    <property type="entry name" value="beta-lactamase/transpeptidase-like"/>
    <property type="match status" value="1"/>
</dbReference>
<keyword evidence="5" id="KW-0732">Signal</keyword>
<keyword evidence="8" id="KW-0131">Cell cycle</keyword>
<name>A0A6J4M6L4_9ACTN</name>
<dbReference type="Pfam" id="PF03717">
    <property type="entry name" value="PBP_dimer"/>
    <property type="match status" value="1"/>
</dbReference>
<evidence type="ECO:0000256" key="1">
    <source>
        <dbReference type="ARBA" id="ARBA00004370"/>
    </source>
</evidence>
<evidence type="ECO:0000313" key="8">
    <source>
        <dbReference type="EMBL" id="CAA9350219.1"/>
    </source>
</evidence>
<keyword evidence="8" id="KW-0328">Glycosyltransferase</keyword>
<dbReference type="InterPro" id="IPR001460">
    <property type="entry name" value="PCN-bd_Tpept"/>
</dbReference>
<dbReference type="SUPFAM" id="SSF56519">
    <property type="entry name" value="Penicillin binding protein dimerisation domain"/>
    <property type="match status" value="1"/>
</dbReference>
<evidence type="ECO:0000259" key="7">
    <source>
        <dbReference type="Pfam" id="PF03717"/>
    </source>
</evidence>
<reference evidence="8" key="1">
    <citation type="submission" date="2020-02" db="EMBL/GenBank/DDBJ databases">
        <authorList>
            <person name="Meier V. D."/>
        </authorList>
    </citation>
    <scope>NUCLEOTIDE SEQUENCE</scope>
    <source>
        <strain evidence="8">AVDCRST_MAG07</strain>
    </source>
</reference>
<dbReference type="EMBL" id="CADCUB010000142">
    <property type="protein sequence ID" value="CAA9350219.1"/>
    <property type="molecule type" value="Genomic_DNA"/>
</dbReference>
<accession>A0A6J4M6L4</accession>
<dbReference type="EC" id="2.4.1.129" evidence="8"/>
<evidence type="ECO:0000256" key="3">
    <source>
        <dbReference type="ARBA" id="ARBA00023136"/>
    </source>
</evidence>
<sequence>MRRSTVLLAAAAVAAAAGVAAWQAPRLLGEDVTGARDAASDFAEAWTRGELAELRWDPAGGRDPAGQLTALTAGLSPAPDDRPAEVAVGSVRRDGDRATVALDVRWELGLPWRYRSELVVRRRDDGRWRPVLTPSVVHPELRDGEELRSRLRQAPRAPITDRAGRPIVADRPVVVVGLQPSRTRDLPATVGRVAALTDVDGAALLERARDARPDAFVEVVTLRREDYDAVRPQLRPIPGVVLQEGVRQLAPTAAFARALLGRVGPATAEVVESSGGRTRADATVGLSGLQRQFDAQLGGRPGLVVEATDADARAGERAGTEEAVRTLLETAPVAGTPLQLTLDPAVQTAADEALTGAPEGKASALVVLRPSTGEVLAVSNAGPDGSGADRALSGRYPPGSTFKTASALALLRAGLRPDDPVACPATVSVRGKQFRNAEDEVLGEQPFRADFAHSCNTAFVSTADRYSSADLQTAARDLGLTSYDLGLDLEVAGADVPVTADPVTHAAQALGQGQVLLSPLAAAVGAATVESGRFRPPRLLADQPPSAPGPVLPEAPDLQALTRAVVTEGTGTALRETPGAPVRGKTGTAEYGRQVPPRTHAWFAGSSGDLALAVLVEDGGFGGAVAAPLAADLLRALR</sequence>
<keyword evidence="8" id="KW-0808">Transferase</keyword>
<feature type="domain" description="Penicillin-binding protein dimerisation" evidence="7">
    <location>
        <begin position="153"/>
        <end position="313"/>
    </location>
</feature>
<dbReference type="GO" id="GO:0016757">
    <property type="term" value="F:glycosyltransferase activity"/>
    <property type="evidence" value="ECO:0007669"/>
    <property type="project" value="UniProtKB-KW"/>
</dbReference>
<dbReference type="Gene3D" id="3.40.710.10">
    <property type="entry name" value="DD-peptidase/beta-lactamase superfamily"/>
    <property type="match status" value="1"/>
</dbReference>
<evidence type="ECO:0000256" key="4">
    <source>
        <dbReference type="SAM" id="MobiDB-lite"/>
    </source>
</evidence>
<dbReference type="PANTHER" id="PTHR30627">
    <property type="entry name" value="PEPTIDOGLYCAN D,D-TRANSPEPTIDASE"/>
    <property type="match status" value="1"/>
</dbReference>
<keyword evidence="3" id="KW-0472">Membrane</keyword>
<keyword evidence="8" id="KW-0132">Cell division</keyword>
<dbReference type="GO" id="GO:0071972">
    <property type="term" value="F:peptidoglycan L,D-transpeptidase activity"/>
    <property type="evidence" value="ECO:0007669"/>
    <property type="project" value="TreeGrafter"/>
</dbReference>
<evidence type="ECO:0000259" key="6">
    <source>
        <dbReference type="Pfam" id="PF00905"/>
    </source>
</evidence>
<dbReference type="InterPro" id="IPR005311">
    <property type="entry name" value="PBP_dimer"/>
</dbReference>
<proteinExistence type="inferred from homology"/>
<dbReference type="GO" id="GO:0005886">
    <property type="term" value="C:plasma membrane"/>
    <property type="evidence" value="ECO:0007669"/>
    <property type="project" value="TreeGrafter"/>
</dbReference>
<organism evidence="8">
    <name type="scientific">uncultured Frankineae bacterium</name>
    <dbReference type="NCBI Taxonomy" id="437475"/>
    <lineage>
        <taxon>Bacteria</taxon>
        <taxon>Bacillati</taxon>
        <taxon>Actinomycetota</taxon>
        <taxon>Actinomycetes</taxon>
        <taxon>Frankiales</taxon>
        <taxon>environmental samples</taxon>
    </lineage>
</organism>
<evidence type="ECO:0000256" key="2">
    <source>
        <dbReference type="ARBA" id="ARBA00007171"/>
    </source>
</evidence>
<dbReference type="GO" id="GO:0008658">
    <property type="term" value="F:penicillin binding"/>
    <property type="evidence" value="ECO:0007669"/>
    <property type="project" value="InterPro"/>
</dbReference>
<dbReference type="InterPro" id="IPR050515">
    <property type="entry name" value="Beta-lactam/transpept"/>
</dbReference>
<protein>
    <submittedName>
        <fullName evidence="8">Cell division protein FtsI [Peptidoglycan synthetase]</fullName>
        <ecNumber evidence="8">2.4.1.129</ecNumber>
    </submittedName>
</protein>
<comment type="similarity">
    <text evidence="2">Belongs to the transpeptidase family.</text>
</comment>
<feature type="chain" id="PRO_5038677705" evidence="5">
    <location>
        <begin position="21"/>
        <end position="638"/>
    </location>
</feature>
<dbReference type="InterPro" id="IPR036138">
    <property type="entry name" value="PBP_dimer_sf"/>
</dbReference>
<dbReference type="InterPro" id="IPR012338">
    <property type="entry name" value="Beta-lactam/transpept-like"/>
</dbReference>
<dbReference type="GO" id="GO:0071555">
    <property type="term" value="P:cell wall organization"/>
    <property type="evidence" value="ECO:0007669"/>
    <property type="project" value="TreeGrafter"/>
</dbReference>
<comment type="subcellular location">
    <subcellularLocation>
        <location evidence="1">Membrane</location>
    </subcellularLocation>
</comment>
<feature type="domain" description="Penicillin-binding protein transpeptidase" evidence="6">
    <location>
        <begin position="365"/>
        <end position="634"/>
    </location>
</feature>
<gene>
    <name evidence="8" type="ORF">AVDCRST_MAG07-2953</name>
</gene>
<feature type="region of interest" description="Disordered" evidence="4">
    <location>
        <begin position="569"/>
        <end position="593"/>
    </location>
</feature>
<dbReference type="GO" id="GO:0051301">
    <property type="term" value="P:cell division"/>
    <property type="evidence" value="ECO:0007669"/>
    <property type="project" value="UniProtKB-KW"/>
</dbReference>
<evidence type="ECO:0000256" key="5">
    <source>
        <dbReference type="SAM" id="SignalP"/>
    </source>
</evidence>
<dbReference type="PANTHER" id="PTHR30627:SF24">
    <property type="entry name" value="PENICILLIN-BINDING PROTEIN 4B"/>
    <property type="match status" value="1"/>
</dbReference>
<feature type="signal peptide" evidence="5">
    <location>
        <begin position="1"/>
        <end position="20"/>
    </location>
</feature>
<dbReference type="Gene3D" id="3.90.1310.10">
    <property type="entry name" value="Penicillin-binding protein 2a (Domain 2)"/>
    <property type="match status" value="1"/>
</dbReference>
<dbReference type="Pfam" id="PF00905">
    <property type="entry name" value="Transpeptidase"/>
    <property type="match status" value="1"/>
</dbReference>
<dbReference type="AlphaFoldDB" id="A0A6J4M6L4"/>